<feature type="region of interest" description="Disordered" evidence="6">
    <location>
        <begin position="569"/>
        <end position="625"/>
    </location>
</feature>
<keyword evidence="2" id="KW-0677">Repeat</keyword>
<reference evidence="10" key="2">
    <citation type="submission" date="2025-04" db="UniProtKB">
        <authorList>
            <consortium name="RefSeq"/>
        </authorList>
    </citation>
    <scope>IDENTIFICATION</scope>
    <source>
        <strain evidence="10">USDA-PBARC FA_bdor</strain>
        <tissue evidence="10">Whole organism</tissue>
    </source>
</reference>
<gene>
    <name evidence="8" type="primary">ZBTB44</name>
    <name evidence="10" type="synonym">LOC105262762</name>
    <name evidence="8" type="ORF">g.11008</name>
</gene>
<protein>
    <submittedName>
        <fullName evidence="8">ZBTB44 protein</fullName>
    </submittedName>
</protein>
<dbReference type="InterPro" id="IPR036236">
    <property type="entry name" value="Znf_C2H2_sf"/>
</dbReference>
<dbReference type="GO" id="GO:0000981">
    <property type="term" value="F:DNA-binding transcription factor activity, RNA polymerase II-specific"/>
    <property type="evidence" value="ECO:0007669"/>
    <property type="project" value="TreeGrafter"/>
</dbReference>
<reference evidence="8" key="1">
    <citation type="submission" date="2015-01" db="EMBL/GenBank/DDBJ databases">
        <title>Transcriptome Assembly of Fopius arisanus.</title>
        <authorList>
            <person name="Geib S."/>
        </authorList>
    </citation>
    <scope>NUCLEOTIDE SEQUENCE</scope>
</reference>
<evidence type="ECO:0000259" key="7">
    <source>
        <dbReference type="PROSITE" id="PS50157"/>
    </source>
</evidence>
<feature type="domain" description="C2H2-type" evidence="7">
    <location>
        <begin position="525"/>
        <end position="552"/>
    </location>
</feature>
<dbReference type="RefSeq" id="XP_011296828.1">
    <property type="nucleotide sequence ID" value="XM_011298526.1"/>
</dbReference>
<dbReference type="SUPFAM" id="SSF57667">
    <property type="entry name" value="beta-beta-alpha zinc fingers"/>
    <property type="match status" value="1"/>
</dbReference>
<evidence type="ECO:0000256" key="6">
    <source>
        <dbReference type="SAM" id="MobiDB-lite"/>
    </source>
</evidence>
<dbReference type="EMBL" id="GBYB01009706">
    <property type="protein sequence ID" value="JAG79473.1"/>
    <property type="molecule type" value="Transcribed_RNA"/>
</dbReference>
<dbReference type="PROSITE" id="PS50157">
    <property type="entry name" value="ZINC_FINGER_C2H2_2"/>
    <property type="match status" value="1"/>
</dbReference>
<evidence type="ECO:0000256" key="1">
    <source>
        <dbReference type="ARBA" id="ARBA00022723"/>
    </source>
</evidence>
<dbReference type="Gene3D" id="3.30.160.60">
    <property type="entry name" value="Classic Zinc Finger"/>
    <property type="match status" value="1"/>
</dbReference>
<feature type="compositionally biased region" description="Basic and acidic residues" evidence="6">
    <location>
        <begin position="569"/>
        <end position="583"/>
    </location>
</feature>
<evidence type="ECO:0000256" key="2">
    <source>
        <dbReference type="ARBA" id="ARBA00022737"/>
    </source>
</evidence>
<proteinExistence type="predicted"/>
<dbReference type="AlphaFoldDB" id="A0A0C9RR01"/>
<dbReference type="Proteomes" id="UP000694866">
    <property type="component" value="Unplaced"/>
</dbReference>
<dbReference type="OrthoDB" id="8922241at2759"/>
<sequence length="761" mass="86233">MAYAPLPKLVPMGSPRVAAEEVSKVMYPDLLHSEPVQRLLNQPHIVIKPINIPEISSPKSPHKKRKSSNERRPRPDITMSLVDTTPEDFLQPLKPPKCPLEPLEPLERTLGAQEDADDPLKPFYLPSKFDGDSGISLHPIINHRRKCGHWEPCETIICDVNVQQYIDSTGSSPMIATNITDSEITAPVTKHCENALCDALNIDHNRCRRLKLKLNRCDKFNVCDICGAILKNRKTRVHHRKCKRRDEYRHNEVNGAQLLKERMREREIQIMEAIRTKRKDYVKAENDNDRAAECLKNNSELILIPKAPVQGNQPFISVKNLSSMSALTPTVQNLPAVLQPQPQHPRIFVNSAKLIAPKSDKNLVQPANNSISSISNLETGNSQSQDQLIGDSAQPRAIAYPLNVNNWTAQGAPVTSKPMVMPITVVPIANLKSEPSMLHRKEGIPRFCIIANNTIQMQSFVTVPNAQTVSNPGKSVFIKPNPVMPIRPAPAGITRLPRPGDKFNKIVARRRMKYKRRKKGEKKPFECSYCSKRFLTDWYFKVHVAKHRGEKRVRCEICETVYKNDSELKKHVSSEHRSKVEVKVEEEEIDEDPEFEGGEEQGDGISEGEGEQEGELAVEGGEGEQRGEVVCENCQTCFETILDMENHSCLDVNGVFTEVEIKYEEVVEEEDIPEDPEDDGIEGYEGLEELEEIEQFEEVNGETDPLGIDEINDRVNGDFEDSESNEHHWLTVKSWHSGGDEDEVSQVFITERKRKRKSIYR</sequence>
<keyword evidence="1" id="KW-0479">Metal-binding</keyword>
<accession>A0A9R1TTZ8</accession>
<accession>A0A0C9RR01</accession>
<evidence type="ECO:0000313" key="10">
    <source>
        <dbReference type="RefSeq" id="XP_011296828.1"/>
    </source>
</evidence>
<evidence type="ECO:0000256" key="3">
    <source>
        <dbReference type="ARBA" id="ARBA00022771"/>
    </source>
</evidence>
<evidence type="ECO:0000313" key="8">
    <source>
        <dbReference type="EMBL" id="JAG79473.1"/>
    </source>
</evidence>
<evidence type="ECO:0000256" key="4">
    <source>
        <dbReference type="ARBA" id="ARBA00022833"/>
    </source>
</evidence>
<dbReference type="GO" id="GO:0005634">
    <property type="term" value="C:nucleus"/>
    <property type="evidence" value="ECO:0007669"/>
    <property type="project" value="TreeGrafter"/>
</dbReference>
<feature type="compositionally biased region" description="Acidic residues" evidence="6">
    <location>
        <begin position="584"/>
        <end position="616"/>
    </location>
</feature>
<dbReference type="PANTHER" id="PTHR24379">
    <property type="entry name" value="KRAB AND ZINC FINGER DOMAIN-CONTAINING"/>
    <property type="match status" value="1"/>
</dbReference>
<dbReference type="KEGG" id="fas:105262762"/>
<dbReference type="PANTHER" id="PTHR24379:SF127">
    <property type="entry name" value="BLOODY FINGERS-RELATED"/>
    <property type="match status" value="1"/>
</dbReference>
<dbReference type="SMART" id="SM00355">
    <property type="entry name" value="ZnF_C2H2"/>
    <property type="match status" value="3"/>
</dbReference>
<evidence type="ECO:0000256" key="5">
    <source>
        <dbReference type="PROSITE-ProRule" id="PRU00042"/>
    </source>
</evidence>
<feature type="region of interest" description="Disordered" evidence="6">
    <location>
        <begin position="51"/>
        <end position="97"/>
    </location>
</feature>
<organism evidence="8">
    <name type="scientific">Fopius arisanus</name>
    <dbReference type="NCBI Taxonomy" id="64838"/>
    <lineage>
        <taxon>Eukaryota</taxon>
        <taxon>Metazoa</taxon>
        <taxon>Ecdysozoa</taxon>
        <taxon>Arthropoda</taxon>
        <taxon>Hexapoda</taxon>
        <taxon>Insecta</taxon>
        <taxon>Pterygota</taxon>
        <taxon>Neoptera</taxon>
        <taxon>Endopterygota</taxon>
        <taxon>Hymenoptera</taxon>
        <taxon>Apocrita</taxon>
        <taxon>Ichneumonoidea</taxon>
        <taxon>Braconidae</taxon>
        <taxon>Opiinae</taxon>
        <taxon>Fopius</taxon>
    </lineage>
</organism>
<keyword evidence="3 5" id="KW-0863">Zinc-finger</keyword>
<dbReference type="GO" id="GO:0000977">
    <property type="term" value="F:RNA polymerase II transcription regulatory region sequence-specific DNA binding"/>
    <property type="evidence" value="ECO:0007669"/>
    <property type="project" value="TreeGrafter"/>
</dbReference>
<keyword evidence="9" id="KW-1185">Reference proteome</keyword>
<dbReference type="PROSITE" id="PS00028">
    <property type="entry name" value="ZINC_FINGER_C2H2_1"/>
    <property type="match status" value="2"/>
</dbReference>
<evidence type="ECO:0000313" key="9">
    <source>
        <dbReference type="Proteomes" id="UP000694866"/>
    </source>
</evidence>
<keyword evidence="4" id="KW-0862">Zinc</keyword>
<name>A0A0C9RR01_9HYME</name>
<dbReference type="GO" id="GO:0008270">
    <property type="term" value="F:zinc ion binding"/>
    <property type="evidence" value="ECO:0007669"/>
    <property type="project" value="UniProtKB-KW"/>
</dbReference>
<dbReference type="InterPro" id="IPR013087">
    <property type="entry name" value="Znf_C2H2_type"/>
</dbReference>
<dbReference type="GeneID" id="105262762"/>